<sequence length="90" mass="10321">MAEKNSKGKVSIELPPRKWIHNSNLMKRKGKKRKVDTKKIKGLKPFAIKNDKHVSHFDLVGSHRSINLLNLSSLSRWNLHSIQLEPSGRS</sequence>
<gene>
    <name evidence="1" type="ORF">FH972_003128</name>
</gene>
<name>A0A5N6QHG6_9ROSI</name>
<dbReference type="EMBL" id="CM017321">
    <property type="protein sequence ID" value="KAE7998597.1"/>
    <property type="molecule type" value="Genomic_DNA"/>
</dbReference>
<proteinExistence type="predicted"/>
<dbReference type="AlphaFoldDB" id="A0A5N6QHG6"/>
<reference evidence="1 2" key="1">
    <citation type="submission" date="2019-06" db="EMBL/GenBank/DDBJ databases">
        <title>A chromosomal-level reference genome of Carpinus fangiana (Coryloideae, Betulaceae).</title>
        <authorList>
            <person name="Yang X."/>
            <person name="Wang Z."/>
            <person name="Zhang L."/>
            <person name="Hao G."/>
            <person name="Liu J."/>
            <person name="Yang Y."/>
        </authorList>
    </citation>
    <scope>NUCLEOTIDE SEQUENCE [LARGE SCALE GENOMIC DNA]</scope>
    <source>
        <strain evidence="1">Cfa_2016G</strain>
        <tissue evidence="1">Leaf</tissue>
    </source>
</reference>
<dbReference type="Proteomes" id="UP000327013">
    <property type="component" value="Chromosome 1"/>
</dbReference>
<accession>A0A5N6QHG6</accession>
<evidence type="ECO:0000313" key="2">
    <source>
        <dbReference type="Proteomes" id="UP000327013"/>
    </source>
</evidence>
<organism evidence="1 2">
    <name type="scientific">Carpinus fangiana</name>
    <dbReference type="NCBI Taxonomy" id="176857"/>
    <lineage>
        <taxon>Eukaryota</taxon>
        <taxon>Viridiplantae</taxon>
        <taxon>Streptophyta</taxon>
        <taxon>Embryophyta</taxon>
        <taxon>Tracheophyta</taxon>
        <taxon>Spermatophyta</taxon>
        <taxon>Magnoliopsida</taxon>
        <taxon>eudicotyledons</taxon>
        <taxon>Gunneridae</taxon>
        <taxon>Pentapetalae</taxon>
        <taxon>rosids</taxon>
        <taxon>fabids</taxon>
        <taxon>Fagales</taxon>
        <taxon>Betulaceae</taxon>
        <taxon>Carpinus</taxon>
    </lineage>
</organism>
<protein>
    <submittedName>
        <fullName evidence="1">Uncharacterized protein</fullName>
    </submittedName>
</protein>
<keyword evidence="2" id="KW-1185">Reference proteome</keyword>
<evidence type="ECO:0000313" key="1">
    <source>
        <dbReference type="EMBL" id="KAE7998597.1"/>
    </source>
</evidence>